<dbReference type="AlphaFoldDB" id="A0A7R9AIB7"/>
<sequence length="269" mass="30503">MQWITLEQRYIESTKQQPSTDYTKQTTPLGSLWKLFVYAYLQDTQIQEPIYQCRRTDKIKGDEFCCNQEESLDRDTALVRSCGNYFAPKRLGITEQDWSRYWQRSAPQAKWMHSLSNMQPATSVMVEDILQVLQQMPQPTVKSARTALLGRLLQPEWQSALTQMGSAYRFKTYTWDDPKRPGAYVGGAAGWLADGRVFWIGGRGRSKDVIQRISPMLPAALAPSNTAAGQSCVQVDFLHRYPLRKVTLQGADKAITGTLRGAYVAHLAN</sequence>
<dbReference type="InterPro" id="IPR018748">
    <property type="entry name" value="DUF2300_secreted"/>
</dbReference>
<dbReference type="EMBL" id="LR911078">
    <property type="protein sequence ID" value="CAD7254675.1"/>
    <property type="molecule type" value="Genomic_DNA"/>
</dbReference>
<dbReference type="Pfam" id="PF10062">
    <property type="entry name" value="DUF2300"/>
    <property type="match status" value="1"/>
</dbReference>
<proteinExistence type="predicted"/>
<dbReference type="Proteomes" id="UP000677054">
    <property type="component" value="Unassembled WGS sequence"/>
</dbReference>
<evidence type="ECO:0000313" key="3">
    <source>
        <dbReference type="Proteomes" id="UP000677054"/>
    </source>
</evidence>
<accession>A0A7R9AIB7</accession>
<feature type="domain" description="DUF2300" evidence="1">
    <location>
        <begin position="62"/>
        <end position="171"/>
    </location>
</feature>
<feature type="non-terminal residue" evidence="2">
    <location>
        <position position="269"/>
    </location>
</feature>
<protein>
    <recommendedName>
        <fullName evidence="1">DUF2300 domain-containing protein</fullName>
    </recommendedName>
</protein>
<dbReference type="EMBL" id="CAJPEV010011560">
    <property type="protein sequence ID" value="CAG0906279.1"/>
    <property type="molecule type" value="Genomic_DNA"/>
</dbReference>
<name>A0A7R9AIB7_9CRUS</name>
<gene>
    <name evidence="2" type="ORF">DSTB1V02_LOCUS14421</name>
</gene>
<evidence type="ECO:0000259" key="1">
    <source>
        <dbReference type="Pfam" id="PF10062"/>
    </source>
</evidence>
<organism evidence="2">
    <name type="scientific">Darwinula stevensoni</name>
    <dbReference type="NCBI Taxonomy" id="69355"/>
    <lineage>
        <taxon>Eukaryota</taxon>
        <taxon>Metazoa</taxon>
        <taxon>Ecdysozoa</taxon>
        <taxon>Arthropoda</taxon>
        <taxon>Crustacea</taxon>
        <taxon>Oligostraca</taxon>
        <taxon>Ostracoda</taxon>
        <taxon>Podocopa</taxon>
        <taxon>Podocopida</taxon>
        <taxon>Darwinulocopina</taxon>
        <taxon>Darwinuloidea</taxon>
        <taxon>Darwinulidae</taxon>
        <taxon>Darwinula</taxon>
    </lineage>
</organism>
<evidence type="ECO:0000313" key="2">
    <source>
        <dbReference type="EMBL" id="CAD7254675.1"/>
    </source>
</evidence>
<keyword evidence="3" id="KW-1185">Reference proteome</keyword>
<reference evidence="2" key="1">
    <citation type="submission" date="2020-11" db="EMBL/GenBank/DDBJ databases">
        <authorList>
            <person name="Tran Van P."/>
        </authorList>
    </citation>
    <scope>NUCLEOTIDE SEQUENCE</scope>
</reference>